<gene>
    <name evidence="1" type="ORF">SDC9_92900</name>
</gene>
<protein>
    <submittedName>
        <fullName evidence="1">Uncharacterized protein</fullName>
    </submittedName>
</protein>
<dbReference type="AlphaFoldDB" id="A0A644ZZK0"/>
<organism evidence="1">
    <name type="scientific">bioreactor metagenome</name>
    <dbReference type="NCBI Taxonomy" id="1076179"/>
    <lineage>
        <taxon>unclassified sequences</taxon>
        <taxon>metagenomes</taxon>
        <taxon>ecological metagenomes</taxon>
    </lineage>
</organism>
<dbReference type="EMBL" id="VSSQ01011183">
    <property type="protein sequence ID" value="MPM46202.1"/>
    <property type="molecule type" value="Genomic_DNA"/>
</dbReference>
<reference evidence="1" key="1">
    <citation type="submission" date="2019-08" db="EMBL/GenBank/DDBJ databases">
        <authorList>
            <person name="Kucharzyk K."/>
            <person name="Murdoch R.W."/>
            <person name="Higgins S."/>
            <person name="Loffler F."/>
        </authorList>
    </citation>
    <scope>NUCLEOTIDE SEQUENCE</scope>
</reference>
<sequence length="119" mass="13175">MSDKTADVELAAFVDRQFHVRVCHTALHFQAAVSGADHAACGPVALKNRGDEIVFAFEICGHDCGHHQLASKSRCRHAGKLEEFFRLADEIRPVDKRDANHSICRNALNQAILLLRSIS</sequence>
<proteinExistence type="predicted"/>
<name>A0A644ZZK0_9ZZZZ</name>
<accession>A0A644ZZK0</accession>
<comment type="caution">
    <text evidence="1">The sequence shown here is derived from an EMBL/GenBank/DDBJ whole genome shotgun (WGS) entry which is preliminary data.</text>
</comment>
<evidence type="ECO:0000313" key="1">
    <source>
        <dbReference type="EMBL" id="MPM46202.1"/>
    </source>
</evidence>